<comment type="similarity">
    <text evidence="2">Belongs to the bacterial solute-binding protein 5 family.</text>
</comment>
<dbReference type="EMBL" id="CXWD01000012">
    <property type="protein sequence ID" value="CTQ72593.1"/>
    <property type="molecule type" value="Genomic_DNA"/>
</dbReference>
<feature type="chain" id="PRO_5005809292" evidence="4">
    <location>
        <begin position="27"/>
        <end position="534"/>
    </location>
</feature>
<dbReference type="STRING" id="388408.LAX5112_03237"/>
<dbReference type="GO" id="GO:0043190">
    <property type="term" value="C:ATP-binding cassette (ABC) transporter complex"/>
    <property type="evidence" value="ECO:0007669"/>
    <property type="project" value="InterPro"/>
</dbReference>
<dbReference type="CDD" id="cd08493">
    <property type="entry name" value="PBP2_DppA_like"/>
    <property type="match status" value="1"/>
</dbReference>
<keyword evidence="7" id="KW-1185">Reference proteome</keyword>
<dbReference type="PANTHER" id="PTHR30290">
    <property type="entry name" value="PERIPLASMIC BINDING COMPONENT OF ABC TRANSPORTER"/>
    <property type="match status" value="1"/>
</dbReference>
<name>A0A0M7AFR3_9HYPH</name>
<accession>A0A0M7AFR3</accession>
<evidence type="ECO:0000256" key="1">
    <source>
        <dbReference type="ARBA" id="ARBA00004418"/>
    </source>
</evidence>
<dbReference type="PIRSF" id="PIRSF002741">
    <property type="entry name" value="MppA"/>
    <property type="match status" value="1"/>
</dbReference>
<feature type="signal peptide" evidence="4">
    <location>
        <begin position="1"/>
        <end position="26"/>
    </location>
</feature>
<evidence type="ECO:0000313" key="7">
    <source>
        <dbReference type="Proteomes" id="UP000053235"/>
    </source>
</evidence>
<evidence type="ECO:0000256" key="4">
    <source>
        <dbReference type="SAM" id="SignalP"/>
    </source>
</evidence>
<dbReference type="Gene3D" id="3.40.190.10">
    <property type="entry name" value="Periplasmic binding protein-like II"/>
    <property type="match status" value="1"/>
</dbReference>
<dbReference type="SUPFAM" id="SSF53850">
    <property type="entry name" value="Periplasmic binding protein-like II"/>
    <property type="match status" value="1"/>
</dbReference>
<sequence length="534" mass="58925">MTVSRTLKSALLGACFVMAAASGSAAKTLVFCSEGSPEGFDPALHTSKITFDASSKPLYNRLVEFKPGTTEVEPGLAESWDVSDDGLEITFYLRKGVTFHNTPFFSPSRALNADDVLFSLERQLKKSHSWHNYMPGTAWEFFDAMSMPEFIKDIVKVDDHTVKFVLTRPEAPILANLAMDFASILSAEYADQLEDAGAKEQLNVRPVGTGPFTFVGYQKDAIVRFSAHSNYWDGKQAIDNLTFAITPNAAVRLQKLKAGECHVMSHPAPTDIDGIRSDGDLTLMEQPSLNIGYLAYNTKVPPFDRKEVRRALSHAINKQEITEAVYQGAGQVAKNPFPPTVWSHNTAIEDDGYTPELAREMLAAAGIEDLSLTIWAMPVPRSYNPNARLMAEYIKADLEKVGVGVEIVSHKWGKYLSLSKDINRQGAVLFGWTGRNGDPDNFLNELLSCGRVGGSNRAQWCNDAFEALIKKARTTFDPAERARLYEEAQRVFSEEAPWVTIAHSMAYVPMSAKVTGYVMDPLGGHSFKGVDLTD</sequence>
<evidence type="ECO:0000259" key="5">
    <source>
        <dbReference type="Pfam" id="PF00496"/>
    </source>
</evidence>
<dbReference type="Gene3D" id="3.10.105.10">
    <property type="entry name" value="Dipeptide-binding Protein, Domain 3"/>
    <property type="match status" value="1"/>
</dbReference>
<proteinExistence type="inferred from homology"/>
<dbReference type="GO" id="GO:1904680">
    <property type="term" value="F:peptide transmembrane transporter activity"/>
    <property type="evidence" value="ECO:0007669"/>
    <property type="project" value="TreeGrafter"/>
</dbReference>
<dbReference type="Proteomes" id="UP000053235">
    <property type="component" value="Unassembled WGS sequence"/>
</dbReference>
<dbReference type="GO" id="GO:0030288">
    <property type="term" value="C:outer membrane-bounded periplasmic space"/>
    <property type="evidence" value="ECO:0007669"/>
    <property type="project" value="TreeGrafter"/>
</dbReference>
<dbReference type="AlphaFoldDB" id="A0A0M7AFR3"/>
<dbReference type="InterPro" id="IPR039424">
    <property type="entry name" value="SBP_5"/>
</dbReference>
<protein>
    <submittedName>
        <fullName evidence="6">Dipeptide-binding protein</fullName>
    </submittedName>
</protein>
<dbReference type="PANTHER" id="PTHR30290:SF38">
    <property type="entry name" value="D,D-DIPEPTIDE-BINDING PERIPLASMIC PROTEIN DDPA-RELATED"/>
    <property type="match status" value="1"/>
</dbReference>
<dbReference type="Pfam" id="PF00496">
    <property type="entry name" value="SBP_bac_5"/>
    <property type="match status" value="1"/>
</dbReference>
<keyword evidence="3 4" id="KW-0732">Signal</keyword>
<dbReference type="FunFam" id="3.40.190.10:FF:000036">
    <property type="entry name" value="Dipeptide ABC transporter, substrate-binding protein"/>
    <property type="match status" value="1"/>
</dbReference>
<dbReference type="GO" id="GO:0042938">
    <property type="term" value="P:dipeptide transport"/>
    <property type="evidence" value="ECO:0007669"/>
    <property type="project" value="TreeGrafter"/>
</dbReference>
<dbReference type="InterPro" id="IPR030678">
    <property type="entry name" value="Peptide/Ni-bd"/>
</dbReference>
<organism evidence="6 7">
    <name type="scientific">Roseibium alexandrii</name>
    <dbReference type="NCBI Taxonomy" id="388408"/>
    <lineage>
        <taxon>Bacteria</taxon>
        <taxon>Pseudomonadati</taxon>
        <taxon>Pseudomonadota</taxon>
        <taxon>Alphaproteobacteria</taxon>
        <taxon>Hyphomicrobiales</taxon>
        <taxon>Stappiaceae</taxon>
        <taxon>Roseibium</taxon>
    </lineage>
</organism>
<dbReference type="Gene3D" id="3.90.76.10">
    <property type="entry name" value="Dipeptide-binding Protein, Domain 1"/>
    <property type="match status" value="1"/>
</dbReference>
<evidence type="ECO:0000256" key="3">
    <source>
        <dbReference type="ARBA" id="ARBA00022729"/>
    </source>
</evidence>
<evidence type="ECO:0000313" key="6">
    <source>
        <dbReference type="EMBL" id="CTQ72593.1"/>
    </source>
</evidence>
<evidence type="ECO:0000256" key="2">
    <source>
        <dbReference type="ARBA" id="ARBA00005695"/>
    </source>
</evidence>
<comment type="subcellular location">
    <subcellularLocation>
        <location evidence="1">Periplasm</location>
    </subcellularLocation>
</comment>
<gene>
    <name evidence="6" type="primary">dppA_2</name>
    <name evidence="6" type="ORF">LAX5112_03237</name>
</gene>
<dbReference type="InterPro" id="IPR000914">
    <property type="entry name" value="SBP_5_dom"/>
</dbReference>
<dbReference type="RefSeq" id="WP_186009091.1">
    <property type="nucleotide sequence ID" value="NZ_CXWD01000012.1"/>
</dbReference>
<reference evidence="7" key="1">
    <citation type="submission" date="2015-07" db="EMBL/GenBank/DDBJ databases">
        <authorList>
            <person name="Rodrigo-Torres Lidia"/>
            <person name="Arahal R.David."/>
        </authorList>
    </citation>
    <scope>NUCLEOTIDE SEQUENCE [LARGE SCALE GENOMIC DNA]</scope>
    <source>
        <strain evidence="7">CECT 5112</strain>
    </source>
</reference>
<feature type="domain" description="Solute-binding protein family 5" evidence="5">
    <location>
        <begin position="71"/>
        <end position="452"/>
    </location>
</feature>